<evidence type="ECO:0000313" key="1">
    <source>
        <dbReference type="EMBL" id="KAF9492425.1"/>
    </source>
</evidence>
<protein>
    <submittedName>
        <fullName evidence="1">Uncharacterized protein</fullName>
    </submittedName>
</protein>
<dbReference type="AlphaFoldDB" id="A0A9P5ZRL6"/>
<evidence type="ECO:0000313" key="2">
    <source>
        <dbReference type="Proteomes" id="UP000807025"/>
    </source>
</evidence>
<name>A0A9P5ZRL6_PLEER</name>
<comment type="caution">
    <text evidence="1">The sequence shown here is derived from an EMBL/GenBank/DDBJ whole genome shotgun (WGS) entry which is preliminary data.</text>
</comment>
<sequence>MDEFSILKQILDKWCIASGAKFNIKKTQVLPVRKKTFREQFVLNRKSNRQQNQIPTDIKIVEEGKMIRILGAWMGNLGNELSPWAPIMKAIDADLERWDRGKPSLEGRKLITQIVVGGRTQYLTQVQGMPTLVESILKKQVRTFVWGDKKTPVKEETLLAPRMEGG</sequence>
<dbReference type="OrthoDB" id="2205812at2759"/>
<gene>
    <name evidence="1" type="ORF">BDN71DRAFT_1396661</name>
</gene>
<organism evidence="1 2">
    <name type="scientific">Pleurotus eryngii</name>
    <name type="common">Boletus of the steppes</name>
    <dbReference type="NCBI Taxonomy" id="5323"/>
    <lineage>
        <taxon>Eukaryota</taxon>
        <taxon>Fungi</taxon>
        <taxon>Dikarya</taxon>
        <taxon>Basidiomycota</taxon>
        <taxon>Agaricomycotina</taxon>
        <taxon>Agaricomycetes</taxon>
        <taxon>Agaricomycetidae</taxon>
        <taxon>Agaricales</taxon>
        <taxon>Pleurotineae</taxon>
        <taxon>Pleurotaceae</taxon>
        <taxon>Pleurotus</taxon>
    </lineage>
</organism>
<accession>A0A9P5ZRL6</accession>
<keyword evidence="2" id="KW-1185">Reference proteome</keyword>
<reference evidence="1" key="1">
    <citation type="submission" date="2020-11" db="EMBL/GenBank/DDBJ databases">
        <authorList>
            <consortium name="DOE Joint Genome Institute"/>
            <person name="Ahrendt S."/>
            <person name="Riley R."/>
            <person name="Andreopoulos W."/>
            <person name="Labutti K."/>
            <person name="Pangilinan J."/>
            <person name="Ruiz-Duenas F.J."/>
            <person name="Barrasa J.M."/>
            <person name="Sanchez-Garcia M."/>
            <person name="Camarero S."/>
            <person name="Miyauchi S."/>
            <person name="Serrano A."/>
            <person name="Linde D."/>
            <person name="Babiker R."/>
            <person name="Drula E."/>
            <person name="Ayuso-Fernandez I."/>
            <person name="Pacheco R."/>
            <person name="Padilla G."/>
            <person name="Ferreira P."/>
            <person name="Barriuso J."/>
            <person name="Kellner H."/>
            <person name="Castanera R."/>
            <person name="Alfaro M."/>
            <person name="Ramirez L."/>
            <person name="Pisabarro A.G."/>
            <person name="Kuo A."/>
            <person name="Tritt A."/>
            <person name="Lipzen A."/>
            <person name="He G."/>
            <person name="Yan M."/>
            <person name="Ng V."/>
            <person name="Cullen D."/>
            <person name="Martin F."/>
            <person name="Rosso M.-N."/>
            <person name="Henrissat B."/>
            <person name="Hibbett D."/>
            <person name="Martinez A.T."/>
            <person name="Grigoriev I.V."/>
        </authorList>
    </citation>
    <scope>NUCLEOTIDE SEQUENCE</scope>
    <source>
        <strain evidence="1">ATCC 90797</strain>
    </source>
</reference>
<dbReference type="Proteomes" id="UP000807025">
    <property type="component" value="Unassembled WGS sequence"/>
</dbReference>
<dbReference type="EMBL" id="MU154601">
    <property type="protein sequence ID" value="KAF9492425.1"/>
    <property type="molecule type" value="Genomic_DNA"/>
</dbReference>
<proteinExistence type="predicted"/>
<feature type="non-terminal residue" evidence="1">
    <location>
        <position position="166"/>
    </location>
</feature>